<sequence>MSTNAAQFCVQPGAIPLNEVKVSADIFIAGYPTSLGVEGYLDFFDIDRPVLRKGIASHVNYKSQRIIPDRSNQYKRCPGPVKRLRRSFDREALKL</sequence>
<dbReference type="RefSeq" id="WP_377137090.1">
    <property type="nucleotide sequence ID" value="NZ_JBHTIA010000002.1"/>
</dbReference>
<reference evidence="2" key="1">
    <citation type="journal article" date="2019" name="Int. J. Syst. Evol. Microbiol.">
        <title>The Global Catalogue of Microorganisms (GCM) 10K type strain sequencing project: providing services to taxonomists for standard genome sequencing and annotation.</title>
        <authorList>
            <consortium name="The Broad Institute Genomics Platform"/>
            <consortium name="The Broad Institute Genome Sequencing Center for Infectious Disease"/>
            <person name="Wu L."/>
            <person name="Ma J."/>
        </authorList>
    </citation>
    <scope>NUCLEOTIDE SEQUENCE [LARGE SCALE GENOMIC DNA]</scope>
    <source>
        <strain evidence="2">CCUG 60742</strain>
    </source>
</reference>
<gene>
    <name evidence="1" type="ORF">ACFQZI_00045</name>
</gene>
<evidence type="ECO:0000313" key="2">
    <source>
        <dbReference type="Proteomes" id="UP001597073"/>
    </source>
</evidence>
<name>A0ABW2ZBA6_9SPHI</name>
<accession>A0ABW2ZBA6</accession>
<dbReference type="Proteomes" id="UP001597073">
    <property type="component" value="Unassembled WGS sequence"/>
</dbReference>
<organism evidence="1 2">
    <name type="scientific">Mucilaginibacter lutimaris</name>
    <dbReference type="NCBI Taxonomy" id="931629"/>
    <lineage>
        <taxon>Bacteria</taxon>
        <taxon>Pseudomonadati</taxon>
        <taxon>Bacteroidota</taxon>
        <taxon>Sphingobacteriia</taxon>
        <taxon>Sphingobacteriales</taxon>
        <taxon>Sphingobacteriaceae</taxon>
        <taxon>Mucilaginibacter</taxon>
    </lineage>
</organism>
<dbReference type="EMBL" id="JBHTIA010000002">
    <property type="protein sequence ID" value="MFD0763221.1"/>
    <property type="molecule type" value="Genomic_DNA"/>
</dbReference>
<protein>
    <submittedName>
        <fullName evidence="1">Uncharacterized protein</fullName>
    </submittedName>
</protein>
<comment type="caution">
    <text evidence="1">The sequence shown here is derived from an EMBL/GenBank/DDBJ whole genome shotgun (WGS) entry which is preliminary data.</text>
</comment>
<proteinExistence type="predicted"/>
<evidence type="ECO:0000313" key="1">
    <source>
        <dbReference type="EMBL" id="MFD0763221.1"/>
    </source>
</evidence>
<keyword evidence="2" id="KW-1185">Reference proteome</keyword>